<dbReference type="AlphaFoldDB" id="A0A9X2W0S5"/>
<proteinExistence type="predicted"/>
<evidence type="ECO:0000313" key="1">
    <source>
        <dbReference type="EMBL" id="MCT2558419.1"/>
    </source>
</evidence>
<gene>
    <name evidence="1" type="ORF">N0B51_05440</name>
</gene>
<name>A0A9X2W0S5_9SPHN</name>
<evidence type="ECO:0000313" key="2">
    <source>
        <dbReference type="Proteomes" id="UP001142648"/>
    </source>
</evidence>
<protein>
    <submittedName>
        <fullName evidence="1">Uncharacterized protein</fullName>
    </submittedName>
</protein>
<dbReference type="EMBL" id="JAOAMV010000002">
    <property type="protein sequence ID" value="MCT2558419.1"/>
    <property type="molecule type" value="Genomic_DNA"/>
</dbReference>
<dbReference type="RefSeq" id="WP_259961232.1">
    <property type="nucleotide sequence ID" value="NZ_JAOAMV010000002.1"/>
</dbReference>
<accession>A0A9X2W0S5</accession>
<dbReference type="Proteomes" id="UP001142648">
    <property type="component" value="Unassembled WGS sequence"/>
</dbReference>
<organism evidence="1 2">
    <name type="scientific">Tsuneonella litorea</name>
    <dbReference type="NCBI Taxonomy" id="2976475"/>
    <lineage>
        <taxon>Bacteria</taxon>
        <taxon>Pseudomonadati</taxon>
        <taxon>Pseudomonadota</taxon>
        <taxon>Alphaproteobacteria</taxon>
        <taxon>Sphingomonadales</taxon>
        <taxon>Erythrobacteraceae</taxon>
        <taxon>Tsuneonella</taxon>
    </lineage>
</organism>
<keyword evidence="2" id="KW-1185">Reference proteome</keyword>
<reference evidence="1" key="1">
    <citation type="submission" date="2022-09" db="EMBL/GenBank/DDBJ databases">
        <title>The genome sequence of Tsuneonella sp. YG55.</title>
        <authorList>
            <person name="Liu Y."/>
        </authorList>
    </citation>
    <scope>NUCLEOTIDE SEQUENCE</scope>
    <source>
        <strain evidence="1">YG55</strain>
    </source>
</reference>
<comment type="caution">
    <text evidence="1">The sequence shown here is derived from an EMBL/GenBank/DDBJ whole genome shotgun (WGS) entry which is preliminary data.</text>
</comment>
<sequence>MTTNTRVPLRSAVNAKCRECIYDPYQRGTWREQVAACCSANCSLHEVRPVPRDCMNGGRICPAKIAAVRAKLEA</sequence>